<protein>
    <submittedName>
        <fullName evidence="4">DUF3134 domain-containing protein</fullName>
    </submittedName>
</protein>
<accession>A0A183CZU1</accession>
<sequence>MERDGICWEIVTILLAVRERSVDQACTTPRSGAWNDAECNRDLTGQPVMQSPKASSRFAFAYFVYSPPSPIPAELKALPVNIFKIPAQVDKLISWLHNQPLNVPLDIHADISQLQSAINEFLQYRRENPAWLAERLQLMHEGGEPEFDPHNIPVQIDRPVLTVEEQRRLAEAMNLEPPDTDSSVEDPRFALIGSPDDSDDSAS</sequence>
<organism evidence="4">
    <name type="scientific">Gongylonema pulchrum</name>
    <dbReference type="NCBI Taxonomy" id="637853"/>
    <lineage>
        <taxon>Eukaryota</taxon>
        <taxon>Metazoa</taxon>
        <taxon>Ecdysozoa</taxon>
        <taxon>Nematoda</taxon>
        <taxon>Chromadorea</taxon>
        <taxon>Rhabditida</taxon>
        <taxon>Spirurina</taxon>
        <taxon>Spiruromorpha</taxon>
        <taxon>Spiruroidea</taxon>
        <taxon>Gongylonematidae</taxon>
        <taxon>Gongylonema</taxon>
    </lineage>
</organism>
<evidence type="ECO:0000256" key="1">
    <source>
        <dbReference type="SAM" id="MobiDB-lite"/>
    </source>
</evidence>
<feature type="region of interest" description="Disordered" evidence="1">
    <location>
        <begin position="172"/>
        <end position="203"/>
    </location>
</feature>
<gene>
    <name evidence="2" type="ORF">GPUH_LOCUS1982</name>
</gene>
<keyword evidence="3" id="KW-1185">Reference proteome</keyword>
<proteinExistence type="predicted"/>
<dbReference type="Proteomes" id="UP000271098">
    <property type="component" value="Unassembled WGS sequence"/>
</dbReference>
<name>A0A183CZU1_9BILA</name>
<dbReference type="AlphaFoldDB" id="A0A183CZU1"/>
<reference evidence="2 3" key="2">
    <citation type="submission" date="2018-11" db="EMBL/GenBank/DDBJ databases">
        <authorList>
            <consortium name="Pathogen Informatics"/>
        </authorList>
    </citation>
    <scope>NUCLEOTIDE SEQUENCE [LARGE SCALE GENOMIC DNA]</scope>
</reference>
<evidence type="ECO:0000313" key="4">
    <source>
        <dbReference type="WBParaSite" id="GPUH_0000198701-mRNA-1"/>
    </source>
</evidence>
<dbReference type="EMBL" id="UYRT01002729">
    <property type="protein sequence ID" value="VDK31403.1"/>
    <property type="molecule type" value="Genomic_DNA"/>
</dbReference>
<reference evidence="4" key="1">
    <citation type="submission" date="2016-06" db="UniProtKB">
        <authorList>
            <consortium name="WormBaseParasite"/>
        </authorList>
    </citation>
    <scope>IDENTIFICATION</scope>
</reference>
<evidence type="ECO:0000313" key="2">
    <source>
        <dbReference type="EMBL" id="VDK31403.1"/>
    </source>
</evidence>
<evidence type="ECO:0000313" key="3">
    <source>
        <dbReference type="Proteomes" id="UP000271098"/>
    </source>
</evidence>
<dbReference type="OrthoDB" id="5855369at2759"/>
<dbReference type="WBParaSite" id="GPUH_0000198701-mRNA-1">
    <property type="protein sequence ID" value="GPUH_0000198701-mRNA-1"/>
    <property type="gene ID" value="GPUH_0000198701"/>
</dbReference>